<evidence type="ECO:0000256" key="3">
    <source>
        <dbReference type="SAM" id="MobiDB-lite"/>
    </source>
</evidence>
<keyword evidence="1" id="KW-0235">DNA replication</keyword>
<dbReference type="CDD" id="cd06257">
    <property type="entry name" value="DnaJ"/>
    <property type="match status" value="1"/>
</dbReference>
<dbReference type="InterPro" id="IPR051938">
    <property type="entry name" value="Apopto_cytoskel_mod"/>
</dbReference>
<dbReference type="SUPFAM" id="SSF46565">
    <property type="entry name" value="Chaperone J-domain"/>
    <property type="match status" value="1"/>
</dbReference>
<dbReference type="InterPro" id="IPR011990">
    <property type="entry name" value="TPR-like_helical_dom_sf"/>
</dbReference>
<evidence type="ECO:0000259" key="4">
    <source>
        <dbReference type="PROSITE" id="PS50076"/>
    </source>
</evidence>
<dbReference type="SMART" id="SM00271">
    <property type="entry name" value="DnaJ"/>
    <property type="match status" value="1"/>
</dbReference>
<dbReference type="EMBL" id="JBBNIN010000003">
    <property type="protein sequence ID" value="MEQ2710096.1"/>
    <property type="molecule type" value="Genomic_DNA"/>
</dbReference>
<evidence type="ECO:0000256" key="2">
    <source>
        <dbReference type="ARBA" id="ARBA00023186"/>
    </source>
</evidence>
<dbReference type="PROSITE" id="PS50076">
    <property type="entry name" value="DNAJ_2"/>
    <property type="match status" value="1"/>
</dbReference>
<protein>
    <submittedName>
        <fullName evidence="5">DnaJ domain-containing protein</fullName>
    </submittedName>
</protein>
<dbReference type="Proteomes" id="UP001482154">
    <property type="component" value="Unassembled WGS sequence"/>
</dbReference>
<name>A0ABV1ISA5_9FIRM</name>
<keyword evidence="6" id="KW-1185">Reference proteome</keyword>
<dbReference type="RefSeq" id="WP_212384338.1">
    <property type="nucleotide sequence ID" value="NZ_JBBNIN010000003.1"/>
</dbReference>
<feature type="region of interest" description="Disordered" evidence="3">
    <location>
        <begin position="63"/>
        <end position="101"/>
    </location>
</feature>
<dbReference type="InterPro" id="IPR001623">
    <property type="entry name" value="DnaJ_domain"/>
</dbReference>
<gene>
    <name evidence="5" type="ORF">AAAU51_02755</name>
</gene>
<keyword evidence="2" id="KW-0143">Chaperone</keyword>
<dbReference type="PANTHER" id="PTHR44145">
    <property type="entry name" value="DNAJ HOMOLOG SUBFAMILY A MEMBER 3, MITOCHONDRIAL"/>
    <property type="match status" value="1"/>
</dbReference>
<evidence type="ECO:0000256" key="1">
    <source>
        <dbReference type="ARBA" id="ARBA00022705"/>
    </source>
</evidence>
<dbReference type="SUPFAM" id="SSF48452">
    <property type="entry name" value="TPR-like"/>
    <property type="match status" value="1"/>
</dbReference>
<proteinExistence type="predicted"/>
<dbReference type="PRINTS" id="PR00625">
    <property type="entry name" value="JDOMAIN"/>
</dbReference>
<comment type="caution">
    <text evidence="5">The sequence shown here is derived from an EMBL/GenBank/DDBJ whole genome shotgun (WGS) entry which is preliminary data.</text>
</comment>
<feature type="domain" description="J" evidence="4">
    <location>
        <begin position="3"/>
        <end position="73"/>
    </location>
</feature>
<evidence type="ECO:0000313" key="5">
    <source>
        <dbReference type="EMBL" id="MEQ2710096.1"/>
    </source>
</evidence>
<dbReference type="Pfam" id="PF00226">
    <property type="entry name" value="DnaJ"/>
    <property type="match status" value="1"/>
</dbReference>
<dbReference type="PANTHER" id="PTHR44145:SF3">
    <property type="entry name" value="DNAJ HOMOLOG SUBFAMILY A MEMBER 3, MITOCHONDRIAL"/>
    <property type="match status" value="1"/>
</dbReference>
<accession>A0ABV1ISA5</accession>
<evidence type="ECO:0000313" key="6">
    <source>
        <dbReference type="Proteomes" id="UP001482154"/>
    </source>
</evidence>
<reference evidence="5 6" key="1">
    <citation type="submission" date="2024-04" db="EMBL/GenBank/DDBJ databases">
        <title>Human intestinal bacterial collection.</title>
        <authorList>
            <person name="Pauvert C."/>
            <person name="Hitch T.C.A."/>
            <person name="Clavel T."/>
        </authorList>
    </citation>
    <scope>NUCLEOTIDE SEQUENCE [LARGE SCALE GENOMIC DNA]</scope>
    <source>
        <strain evidence="5 6">CLA-AA-H249</strain>
    </source>
</reference>
<feature type="compositionally biased region" description="Low complexity" evidence="3">
    <location>
        <begin position="92"/>
        <end position="101"/>
    </location>
</feature>
<dbReference type="Gene3D" id="1.10.287.110">
    <property type="entry name" value="DnaJ domain"/>
    <property type="match status" value="1"/>
</dbReference>
<organism evidence="5 6">
    <name type="scientific">Anaerostipes amylophilus</name>
    <dbReference type="NCBI Taxonomy" id="2981779"/>
    <lineage>
        <taxon>Bacteria</taxon>
        <taxon>Bacillati</taxon>
        <taxon>Bacillota</taxon>
        <taxon>Clostridia</taxon>
        <taxon>Lachnospirales</taxon>
        <taxon>Lachnospiraceae</taxon>
        <taxon>Anaerostipes</taxon>
    </lineage>
</organism>
<sequence>MSDPYEILGVQRGASEEEIKKAYKRLSRKYHPDANLDNPKAAEEKFKQIQQAYQQVMKEKTSGYSQSSYGGYQGQSGGYQSQGNPYGGQGNPYGNQQGNPYGEWNPFEDIFGNFGGYYTNGGGQQQQSTTGYEKDTHLRAAGNYVRNGYYQEARNVLDGMEPARRNARWYYYSAAANQGLGNNVTAMEHARQAVSMEPNNYEYQMLLNQLEGNGSWYQQRQSTYQNPYSTGGDWCMKICMLNLMCNCCFGGRYWC</sequence>
<dbReference type="InterPro" id="IPR036869">
    <property type="entry name" value="J_dom_sf"/>
</dbReference>